<evidence type="ECO:0000256" key="7">
    <source>
        <dbReference type="SAM" id="Phobius"/>
    </source>
</evidence>
<evidence type="ECO:0000256" key="3">
    <source>
        <dbReference type="ARBA" id="ARBA00022475"/>
    </source>
</evidence>
<gene>
    <name evidence="9" type="ORF">K3152_05580</name>
</gene>
<feature type="transmembrane region" description="Helical" evidence="7">
    <location>
        <begin position="144"/>
        <end position="164"/>
    </location>
</feature>
<comment type="similarity">
    <text evidence="2">Belongs to the acyltransferase 3 family.</text>
</comment>
<protein>
    <submittedName>
        <fullName evidence="9">Acyltransferase</fullName>
    </submittedName>
</protein>
<dbReference type="EMBL" id="JAIGNK010000002">
    <property type="protein sequence ID" value="MBX7457708.1"/>
    <property type="molecule type" value="Genomic_DNA"/>
</dbReference>
<keyword evidence="6 7" id="KW-0472">Membrane</keyword>
<evidence type="ECO:0000256" key="4">
    <source>
        <dbReference type="ARBA" id="ARBA00022692"/>
    </source>
</evidence>
<proteinExistence type="inferred from homology"/>
<feature type="transmembrane region" description="Helical" evidence="7">
    <location>
        <begin position="254"/>
        <end position="271"/>
    </location>
</feature>
<sequence>MTATRNIELDIMKGVAIVLVVIFHATRGFADAGLIADTFTLQAFDAAAYSFHVQVFFLISGMLVGFGVASKTFRKGWELYRTYIIWSLISGGTAVALAGATNKSLTWVDLAMIPVVPIQHFWFLLYLVVAMFVGLLIKPKLLGAVGMLALSGVLQAIGAERWMFELPYWTAFYLAGAALYADKQLPQARWWWDVTALVVLAGSAYYAAANQVDIRSLMFLPASISGIYLLFSLAARLGGVAGTGALAFMGRNSLSIYVAHILFSSGFRIVAQKLVPGFEPTILLVASIAVGVIGPLMMQVVLARLGLAALFGFPKQSPLSGFGRSGD</sequence>
<feature type="transmembrane region" description="Helical" evidence="7">
    <location>
        <begin position="190"/>
        <end position="208"/>
    </location>
</feature>
<keyword evidence="9" id="KW-0808">Transferase</keyword>
<dbReference type="Pfam" id="PF01757">
    <property type="entry name" value="Acyl_transf_3"/>
    <property type="match status" value="1"/>
</dbReference>
<dbReference type="Proteomes" id="UP000783253">
    <property type="component" value="Unassembled WGS sequence"/>
</dbReference>
<reference evidence="9 10" key="1">
    <citation type="submission" date="2021-08" db="EMBL/GenBank/DDBJ databases">
        <title>Comparative Genomics Analysis of the Genus Qipengyuania Reveals Extensive Genetic Diversity and Metabolic Versatility, Including the Description of Fifteen Novel Species.</title>
        <authorList>
            <person name="Liu Y."/>
        </authorList>
    </citation>
    <scope>NUCLEOTIDE SEQUENCE [LARGE SCALE GENOMIC DNA]</scope>
    <source>
        <strain evidence="9 10">1NDH17</strain>
    </source>
</reference>
<evidence type="ECO:0000256" key="1">
    <source>
        <dbReference type="ARBA" id="ARBA00004651"/>
    </source>
</evidence>
<feature type="transmembrane region" description="Helical" evidence="7">
    <location>
        <begin position="120"/>
        <end position="137"/>
    </location>
</feature>
<evidence type="ECO:0000259" key="8">
    <source>
        <dbReference type="Pfam" id="PF01757"/>
    </source>
</evidence>
<organism evidence="9 10">
    <name type="scientific">Qipengyuania polymorpha</name>
    <dbReference type="NCBI Taxonomy" id="2867234"/>
    <lineage>
        <taxon>Bacteria</taxon>
        <taxon>Pseudomonadati</taxon>
        <taxon>Pseudomonadota</taxon>
        <taxon>Alphaproteobacteria</taxon>
        <taxon>Sphingomonadales</taxon>
        <taxon>Erythrobacteraceae</taxon>
        <taxon>Qipengyuania</taxon>
    </lineage>
</organism>
<evidence type="ECO:0000256" key="6">
    <source>
        <dbReference type="ARBA" id="ARBA00023136"/>
    </source>
</evidence>
<evidence type="ECO:0000313" key="10">
    <source>
        <dbReference type="Proteomes" id="UP000783253"/>
    </source>
</evidence>
<feature type="transmembrane region" description="Helical" evidence="7">
    <location>
        <begin position="80"/>
        <end position="100"/>
    </location>
</feature>
<keyword evidence="5 7" id="KW-1133">Transmembrane helix</keyword>
<feature type="transmembrane region" description="Helical" evidence="7">
    <location>
        <begin position="46"/>
        <end position="68"/>
    </location>
</feature>
<dbReference type="PANTHER" id="PTHR40074:SF2">
    <property type="entry name" value="O-ACETYLTRANSFERASE WECH"/>
    <property type="match status" value="1"/>
</dbReference>
<dbReference type="GO" id="GO:0016746">
    <property type="term" value="F:acyltransferase activity"/>
    <property type="evidence" value="ECO:0007669"/>
    <property type="project" value="UniProtKB-KW"/>
</dbReference>
<feature type="domain" description="Acyltransferase 3" evidence="8">
    <location>
        <begin position="7"/>
        <end position="294"/>
    </location>
</feature>
<dbReference type="PANTHER" id="PTHR40074">
    <property type="entry name" value="O-ACETYLTRANSFERASE WECH"/>
    <property type="match status" value="1"/>
</dbReference>
<evidence type="ECO:0000313" key="9">
    <source>
        <dbReference type="EMBL" id="MBX7457708.1"/>
    </source>
</evidence>
<feature type="transmembrane region" description="Helical" evidence="7">
    <location>
        <begin position="283"/>
        <end position="313"/>
    </location>
</feature>
<accession>A0ABS7IWK1</accession>
<dbReference type="InterPro" id="IPR002656">
    <property type="entry name" value="Acyl_transf_3_dom"/>
</dbReference>
<name>A0ABS7IWK1_9SPHN</name>
<dbReference type="RefSeq" id="WP_221573147.1">
    <property type="nucleotide sequence ID" value="NZ_JAIGNK010000002.1"/>
</dbReference>
<keyword evidence="10" id="KW-1185">Reference proteome</keyword>
<keyword evidence="3" id="KW-1003">Cell membrane</keyword>
<comment type="caution">
    <text evidence="9">The sequence shown here is derived from an EMBL/GenBank/DDBJ whole genome shotgun (WGS) entry which is preliminary data.</text>
</comment>
<evidence type="ECO:0000256" key="2">
    <source>
        <dbReference type="ARBA" id="ARBA00007400"/>
    </source>
</evidence>
<comment type="subcellular location">
    <subcellularLocation>
        <location evidence="1">Cell membrane</location>
        <topology evidence="1">Multi-pass membrane protein</topology>
    </subcellularLocation>
</comment>
<keyword evidence="9" id="KW-0012">Acyltransferase</keyword>
<evidence type="ECO:0000256" key="5">
    <source>
        <dbReference type="ARBA" id="ARBA00022989"/>
    </source>
</evidence>
<keyword evidence="4 7" id="KW-0812">Transmembrane</keyword>